<evidence type="ECO:0000256" key="1">
    <source>
        <dbReference type="ARBA" id="ARBA00038048"/>
    </source>
</evidence>
<sequence>MSHRYDIVVFGATGFTGTWVVELIVKADENVEFAVAGRSEVKLKKVLDYVSKRTGKDIRNTPIIIADSCDTHSLAEMAKCAKVIINTVGPYRLHGEAVVKAAVENGASHMDISGEPAFLESMQMKYGEEAKKNGVYVIGACGWDSIPCDLGFSFLKRNFGGQLNHAETFVQLNSGPAGYAFNAGTYQTLILGIANMTTDGLGRIRKAIMPEKMPRSIYRPPKRGKIWYNEKLDGWCLPFLGSDKSIVSRSEYFNYTVDKEPPAFVETYIRLKSLLWAVLLTLWLTIFFIMAKFEATRKILQKYPDICSFNMFKNSGPTEEQIKQASFTYWFFGEGWSDKLSPGEQHKSHPNKKMIVRCDGPDAGYIATSACIISAALTVLFEADKMPHGHHK</sequence>
<dbReference type="SUPFAM" id="SSF51735">
    <property type="entry name" value="NAD(P)-binding Rossmann-fold domains"/>
    <property type="match status" value="1"/>
</dbReference>
<proteinExistence type="inferred from homology"/>
<dbReference type="FunFam" id="3.40.50.720:FF:000178">
    <property type="entry name" value="Saccharopine dehydrogenase-like oxidoreductase"/>
    <property type="match status" value="1"/>
</dbReference>
<reference evidence="4 5" key="1">
    <citation type="submission" date="2014-11" db="EMBL/GenBank/DDBJ databases">
        <title>Genetic blueprint of the zoonotic pathogen Toxocara canis.</title>
        <authorList>
            <person name="Zhu X.-Q."/>
            <person name="Korhonen P.K."/>
            <person name="Cai H."/>
            <person name="Young N.D."/>
            <person name="Nejsum P."/>
            <person name="von Samson-Himmelstjerna G."/>
            <person name="Boag P.R."/>
            <person name="Tan P."/>
            <person name="Li Q."/>
            <person name="Min J."/>
            <person name="Yang Y."/>
            <person name="Wang X."/>
            <person name="Fang X."/>
            <person name="Hall R.S."/>
            <person name="Hofmann A."/>
            <person name="Sternberg P.W."/>
            <person name="Jex A.R."/>
            <person name="Gasser R.B."/>
        </authorList>
    </citation>
    <scope>NUCLEOTIDE SEQUENCE [LARGE SCALE GENOMIC DNA]</scope>
    <source>
        <strain evidence="4">PN_DK_2014</strain>
    </source>
</reference>
<name>A0A0B2W030_TOXCA</name>
<feature type="transmembrane region" description="Helical" evidence="2">
    <location>
        <begin position="363"/>
        <end position="381"/>
    </location>
</feature>
<feature type="transmembrane region" description="Helical" evidence="2">
    <location>
        <begin position="274"/>
        <end position="293"/>
    </location>
</feature>
<dbReference type="AlphaFoldDB" id="A0A0B2W030"/>
<gene>
    <name evidence="4" type="primary">SCCPDH</name>
    <name evidence="4" type="ORF">Tcan_04091</name>
</gene>
<evidence type="ECO:0000259" key="3">
    <source>
        <dbReference type="Pfam" id="PF03435"/>
    </source>
</evidence>
<evidence type="ECO:0000256" key="2">
    <source>
        <dbReference type="SAM" id="Phobius"/>
    </source>
</evidence>
<feature type="domain" description="Saccharopine dehydrogenase NADP binding" evidence="3">
    <location>
        <begin position="7"/>
        <end position="138"/>
    </location>
</feature>
<keyword evidence="2" id="KW-0812">Transmembrane</keyword>
<dbReference type="OMA" id="KRPVQMH"/>
<organism evidence="4 5">
    <name type="scientific">Toxocara canis</name>
    <name type="common">Canine roundworm</name>
    <dbReference type="NCBI Taxonomy" id="6265"/>
    <lineage>
        <taxon>Eukaryota</taxon>
        <taxon>Metazoa</taxon>
        <taxon>Ecdysozoa</taxon>
        <taxon>Nematoda</taxon>
        <taxon>Chromadorea</taxon>
        <taxon>Rhabditida</taxon>
        <taxon>Spirurina</taxon>
        <taxon>Ascaridomorpha</taxon>
        <taxon>Ascaridoidea</taxon>
        <taxon>Toxocaridae</taxon>
        <taxon>Toxocara</taxon>
    </lineage>
</organism>
<dbReference type="InterPro" id="IPR005097">
    <property type="entry name" value="Sacchrp_dh_NADP-bd"/>
</dbReference>
<protein>
    <submittedName>
        <fullName evidence="4">Saccharopine dehydrogenase-like oxidoreductase</fullName>
    </submittedName>
</protein>
<keyword evidence="2" id="KW-0472">Membrane</keyword>
<dbReference type="GO" id="GO:0009247">
    <property type="term" value="P:glycolipid biosynthetic process"/>
    <property type="evidence" value="ECO:0007669"/>
    <property type="project" value="TreeGrafter"/>
</dbReference>
<keyword evidence="2" id="KW-1133">Transmembrane helix</keyword>
<dbReference type="PANTHER" id="PTHR12286">
    <property type="entry name" value="SACCHAROPINE DEHYDROGENASE-LIKE OXIDOREDUCTASE"/>
    <property type="match status" value="1"/>
</dbReference>
<dbReference type="InterPro" id="IPR036291">
    <property type="entry name" value="NAD(P)-bd_dom_sf"/>
</dbReference>
<dbReference type="GO" id="GO:0005739">
    <property type="term" value="C:mitochondrion"/>
    <property type="evidence" value="ECO:0007669"/>
    <property type="project" value="TreeGrafter"/>
</dbReference>
<dbReference type="EMBL" id="JPKZ01000026">
    <property type="protein sequence ID" value="KHN89136.1"/>
    <property type="molecule type" value="Genomic_DNA"/>
</dbReference>
<dbReference type="OrthoDB" id="10268090at2759"/>
<evidence type="ECO:0000313" key="4">
    <source>
        <dbReference type="EMBL" id="KHN89136.1"/>
    </source>
</evidence>
<dbReference type="Pfam" id="PF03435">
    <property type="entry name" value="Sacchrp_dh_NADP"/>
    <property type="match status" value="1"/>
</dbReference>
<dbReference type="STRING" id="6265.A0A0B2W030"/>
<dbReference type="Gene3D" id="3.40.50.720">
    <property type="entry name" value="NAD(P)-binding Rossmann-like Domain"/>
    <property type="match status" value="1"/>
</dbReference>
<comment type="similarity">
    <text evidence="1">Belongs to the saccharopine dehydrogenase family.</text>
</comment>
<dbReference type="GO" id="GO:0005886">
    <property type="term" value="C:plasma membrane"/>
    <property type="evidence" value="ECO:0007669"/>
    <property type="project" value="TreeGrafter"/>
</dbReference>
<accession>A0A0B2W030</accession>
<dbReference type="InterPro" id="IPR051276">
    <property type="entry name" value="Saccharopine_DH-like_oxidrdct"/>
</dbReference>
<dbReference type="GO" id="GO:0005811">
    <property type="term" value="C:lipid droplet"/>
    <property type="evidence" value="ECO:0007669"/>
    <property type="project" value="TreeGrafter"/>
</dbReference>
<keyword evidence="5" id="KW-1185">Reference proteome</keyword>
<comment type="caution">
    <text evidence="4">The sequence shown here is derived from an EMBL/GenBank/DDBJ whole genome shotgun (WGS) entry which is preliminary data.</text>
</comment>
<dbReference type="PANTHER" id="PTHR12286:SF5">
    <property type="entry name" value="SACCHAROPINE DEHYDROGENASE-LIKE OXIDOREDUCTASE"/>
    <property type="match status" value="1"/>
</dbReference>
<evidence type="ECO:0000313" key="5">
    <source>
        <dbReference type="Proteomes" id="UP000031036"/>
    </source>
</evidence>
<dbReference type="Proteomes" id="UP000031036">
    <property type="component" value="Unassembled WGS sequence"/>
</dbReference>